<dbReference type="GO" id="GO:0032297">
    <property type="term" value="P:negative regulation of DNA-templated DNA replication initiation"/>
    <property type="evidence" value="ECO:0007669"/>
    <property type="project" value="InterPro"/>
</dbReference>
<dbReference type="Pfam" id="PF22688">
    <property type="entry name" value="Hda_lid"/>
    <property type="match status" value="1"/>
</dbReference>
<feature type="domain" description="Chromosomal replication initiator protein DnaA ATPAse" evidence="1">
    <location>
        <begin position="24"/>
        <end position="87"/>
    </location>
</feature>
<evidence type="ECO:0000259" key="1">
    <source>
        <dbReference type="Pfam" id="PF00308"/>
    </source>
</evidence>
<dbReference type="Gene3D" id="3.40.50.300">
    <property type="entry name" value="P-loop containing nucleotide triphosphate hydrolases"/>
    <property type="match status" value="1"/>
</dbReference>
<dbReference type="Proteomes" id="UP000286806">
    <property type="component" value="Unassembled WGS sequence"/>
</dbReference>
<name>A0A401JBC0_9PROT</name>
<dbReference type="InterPro" id="IPR055199">
    <property type="entry name" value="Hda_lid"/>
</dbReference>
<dbReference type="GO" id="GO:0003688">
    <property type="term" value="F:DNA replication origin binding"/>
    <property type="evidence" value="ECO:0007669"/>
    <property type="project" value="TreeGrafter"/>
</dbReference>
<dbReference type="SUPFAM" id="SSF52540">
    <property type="entry name" value="P-loop containing nucleoside triphosphate hydrolases"/>
    <property type="match status" value="1"/>
</dbReference>
<dbReference type="GO" id="GO:0005886">
    <property type="term" value="C:plasma membrane"/>
    <property type="evidence" value="ECO:0007669"/>
    <property type="project" value="TreeGrafter"/>
</dbReference>
<organism evidence="3 4">
    <name type="scientific">Sulfuriferula multivorans</name>
    <dbReference type="NCBI Taxonomy" id="1559896"/>
    <lineage>
        <taxon>Bacteria</taxon>
        <taxon>Pseudomonadati</taxon>
        <taxon>Pseudomonadota</taxon>
        <taxon>Betaproteobacteria</taxon>
        <taxon>Nitrosomonadales</taxon>
        <taxon>Sulfuricellaceae</taxon>
        <taxon>Sulfuriferula</taxon>
    </lineage>
</organism>
<protein>
    <submittedName>
        <fullName evidence="3">Chromosomal replication initiator protein DnaA</fullName>
    </submittedName>
</protein>
<dbReference type="PANTHER" id="PTHR30050:SF5">
    <property type="entry name" value="DNAA REGULATORY INACTIVATOR HDA"/>
    <property type="match status" value="1"/>
</dbReference>
<gene>
    <name evidence="3" type="ORF">SFMTTN_0734</name>
</gene>
<dbReference type="AlphaFoldDB" id="A0A401JBC0"/>
<proteinExistence type="predicted"/>
<dbReference type="GO" id="GO:0006270">
    <property type="term" value="P:DNA replication initiation"/>
    <property type="evidence" value="ECO:0007669"/>
    <property type="project" value="TreeGrafter"/>
</dbReference>
<reference evidence="3 4" key="1">
    <citation type="journal article" date="2019" name="Front. Microbiol.">
        <title>Genomes of Neutrophilic Sulfur-Oxidizing Chemolithoautotrophs Representing 9 Proteobacterial Species From 8 Genera.</title>
        <authorList>
            <person name="Watanabe T."/>
            <person name="Kojima H."/>
            <person name="Umezawa K."/>
            <person name="Hori C."/>
            <person name="Takasuka T.E."/>
            <person name="Kato Y."/>
            <person name="Fukui M."/>
        </authorList>
    </citation>
    <scope>NUCLEOTIDE SEQUENCE [LARGE SCALE GENOMIC DNA]</scope>
    <source>
        <strain evidence="3 4">TTN</strain>
    </source>
</reference>
<dbReference type="NCBIfam" id="TIGR03420">
    <property type="entry name" value="DnaA_homol_Hda"/>
    <property type="match status" value="1"/>
</dbReference>
<dbReference type="PANTHER" id="PTHR30050">
    <property type="entry name" value="CHROMOSOMAL REPLICATION INITIATOR PROTEIN DNAA"/>
    <property type="match status" value="1"/>
</dbReference>
<accession>A0A401JBC0</accession>
<evidence type="ECO:0000313" key="3">
    <source>
        <dbReference type="EMBL" id="GBL44933.1"/>
    </source>
</evidence>
<dbReference type="EMBL" id="BGOW01000003">
    <property type="protein sequence ID" value="GBL44933.1"/>
    <property type="molecule type" value="Genomic_DNA"/>
</dbReference>
<keyword evidence="4" id="KW-1185">Reference proteome</keyword>
<feature type="domain" description="Hda lid" evidence="2">
    <location>
        <begin position="162"/>
        <end position="226"/>
    </location>
</feature>
<evidence type="ECO:0000313" key="4">
    <source>
        <dbReference type="Proteomes" id="UP000286806"/>
    </source>
</evidence>
<dbReference type="InterPro" id="IPR013317">
    <property type="entry name" value="DnaA_dom"/>
</dbReference>
<dbReference type="InterPro" id="IPR027417">
    <property type="entry name" value="P-loop_NTPase"/>
</dbReference>
<evidence type="ECO:0000259" key="2">
    <source>
        <dbReference type="Pfam" id="PF22688"/>
    </source>
</evidence>
<dbReference type="Gene3D" id="1.10.8.60">
    <property type="match status" value="1"/>
</dbReference>
<sequence length="229" mass="24719">MPVKMRRMKQLLLDIVAPPAPSLGNFVMGCNAELLHAVSEQAAGQGNERQLYLWGAPGSGRTHLLQAAVATAVTCGLEANYLPASAFADAADTPADFLAVDDVDTLDANAQIDLFNRINAVREGHGRILVAGNAAPAQLELRIDLTTRLGWGLVYQVQALTDAEKVQALTTHAAGRGFDLQPGVADYLLRHWRRDLPSLLAALDTLDHYSLATKRPITVPLLREVLRAE</sequence>
<dbReference type="PROSITE" id="PS51257">
    <property type="entry name" value="PROKAR_LIPOPROTEIN"/>
    <property type="match status" value="1"/>
</dbReference>
<dbReference type="InterPro" id="IPR017788">
    <property type="entry name" value="Hda"/>
</dbReference>
<dbReference type="Pfam" id="PF00308">
    <property type="entry name" value="Bac_DnaA"/>
    <property type="match status" value="1"/>
</dbReference>
<comment type="caution">
    <text evidence="3">The sequence shown here is derived from an EMBL/GenBank/DDBJ whole genome shotgun (WGS) entry which is preliminary data.</text>
</comment>